<evidence type="ECO:0000313" key="3">
    <source>
        <dbReference type="Proteomes" id="UP000238937"/>
    </source>
</evidence>
<evidence type="ECO:0000256" key="1">
    <source>
        <dbReference type="SAM" id="MobiDB-lite"/>
    </source>
</evidence>
<dbReference type="EMBL" id="PVWO01000324">
    <property type="protein sequence ID" value="PSB52508.1"/>
    <property type="molecule type" value="Genomic_DNA"/>
</dbReference>
<dbReference type="AlphaFoldDB" id="A0A2T1G5H9"/>
<keyword evidence="3" id="KW-1185">Reference proteome</keyword>
<organism evidence="2 3">
    <name type="scientific">Chamaesiphon polymorphus CCALA 037</name>
    <dbReference type="NCBI Taxonomy" id="2107692"/>
    <lineage>
        <taxon>Bacteria</taxon>
        <taxon>Bacillati</taxon>
        <taxon>Cyanobacteriota</taxon>
        <taxon>Cyanophyceae</taxon>
        <taxon>Gomontiellales</taxon>
        <taxon>Chamaesiphonaceae</taxon>
        <taxon>Chamaesiphon</taxon>
    </lineage>
</organism>
<accession>A0A2T1G5H9</accession>
<evidence type="ECO:0000313" key="2">
    <source>
        <dbReference type="EMBL" id="PSB52508.1"/>
    </source>
</evidence>
<dbReference type="Proteomes" id="UP000238937">
    <property type="component" value="Unassembled WGS sequence"/>
</dbReference>
<gene>
    <name evidence="2" type="ORF">C7B77_20425</name>
</gene>
<reference evidence="2 3" key="1">
    <citation type="submission" date="2018-03" db="EMBL/GenBank/DDBJ databases">
        <title>The ancient ancestry and fast evolution of plastids.</title>
        <authorList>
            <person name="Moore K.R."/>
            <person name="Magnabosco C."/>
            <person name="Momper L."/>
            <person name="Gold D.A."/>
            <person name="Bosak T."/>
            <person name="Fournier G.P."/>
        </authorList>
    </citation>
    <scope>NUCLEOTIDE SEQUENCE [LARGE SCALE GENOMIC DNA]</scope>
    <source>
        <strain evidence="2 3">CCALA 037</strain>
    </source>
</reference>
<dbReference type="OrthoDB" id="426136at2"/>
<feature type="region of interest" description="Disordered" evidence="1">
    <location>
        <begin position="1"/>
        <end position="28"/>
    </location>
</feature>
<name>A0A2T1G5H9_9CYAN</name>
<protein>
    <submittedName>
        <fullName evidence="2">Uncharacterized protein</fullName>
    </submittedName>
</protein>
<comment type="caution">
    <text evidence="2">The sequence shown here is derived from an EMBL/GenBank/DDBJ whole genome shotgun (WGS) entry which is preliminary data.</text>
</comment>
<dbReference type="RefSeq" id="WP_106309096.1">
    <property type="nucleotide sequence ID" value="NZ_PVWO01000324.1"/>
</dbReference>
<proteinExistence type="predicted"/>
<sequence length="91" mass="10780">MNSQTSSEIDGETHSIEQPTADRSQHKSWFGKLRQAIVKAFEPPPEPMFWKKRDRNGNVYWQGYDPVSNRFVEFGSDDEARHWLDRPQPFR</sequence>